<dbReference type="CDD" id="cd03441">
    <property type="entry name" value="R_hydratase_like"/>
    <property type="match status" value="1"/>
</dbReference>
<dbReference type="InterPro" id="IPR016709">
    <property type="entry name" value="HadA-like"/>
</dbReference>
<dbReference type="GO" id="GO:0006633">
    <property type="term" value="P:fatty acid biosynthetic process"/>
    <property type="evidence" value="ECO:0007669"/>
    <property type="project" value="TreeGrafter"/>
</dbReference>
<organism evidence="3 4">
    <name type="scientific">Nakamurella alba</name>
    <dbReference type="NCBI Taxonomy" id="2665158"/>
    <lineage>
        <taxon>Bacteria</taxon>
        <taxon>Bacillati</taxon>
        <taxon>Actinomycetota</taxon>
        <taxon>Actinomycetes</taxon>
        <taxon>Nakamurellales</taxon>
        <taxon>Nakamurellaceae</taxon>
        <taxon>Nakamurella</taxon>
    </lineage>
</organism>
<comment type="similarity">
    <text evidence="1">Belongs to the UPF0336 family.</text>
</comment>
<reference evidence="3 4" key="1">
    <citation type="submission" date="2019-11" db="EMBL/GenBank/DDBJ databases">
        <authorList>
            <person name="Jiang L.-Q."/>
        </authorList>
    </citation>
    <scope>NUCLEOTIDE SEQUENCE [LARGE SCALE GENOMIC DNA]</scope>
    <source>
        <strain evidence="3 4">YIM 132087</strain>
    </source>
</reference>
<feature type="domain" description="FAS1-like dehydratase" evidence="2">
    <location>
        <begin position="6"/>
        <end position="135"/>
    </location>
</feature>
<gene>
    <name evidence="3" type="ORF">GIS00_10875</name>
</gene>
<dbReference type="Proteomes" id="UP000460221">
    <property type="component" value="Unassembled WGS sequence"/>
</dbReference>
<sequence length="145" mass="15670">MDPTYVGRTFPLEQPYLVGVEKIREFAAAIGDDNPLYHDRVAARSAGHPDVVAPPTFAMTLVIPAQDLLIDDPGLGLDFSRVVHRDQRFTHHRPIHAGDELHTTIVVESIRVLAGNDVLGLRTEIVDGDGSPVCTGTGTLVARGI</sequence>
<dbReference type="PANTHER" id="PTHR43437">
    <property type="entry name" value="HYDROXYACYL-THIOESTER DEHYDRATASE TYPE 2, MITOCHONDRIAL-RELATED"/>
    <property type="match status" value="1"/>
</dbReference>
<proteinExistence type="inferred from homology"/>
<dbReference type="Pfam" id="PF13452">
    <property type="entry name" value="FAS1_DH_region"/>
    <property type="match status" value="1"/>
</dbReference>
<evidence type="ECO:0000313" key="3">
    <source>
        <dbReference type="EMBL" id="MTD14452.1"/>
    </source>
</evidence>
<dbReference type="SUPFAM" id="SSF54637">
    <property type="entry name" value="Thioesterase/thiol ester dehydrase-isomerase"/>
    <property type="match status" value="1"/>
</dbReference>
<dbReference type="PANTHER" id="PTHR43437:SF3">
    <property type="entry name" value="HYDROXYACYL-THIOESTER DEHYDRATASE TYPE 2, MITOCHONDRIAL"/>
    <property type="match status" value="1"/>
</dbReference>
<accession>A0A7K1FJZ2</accession>
<evidence type="ECO:0000259" key="2">
    <source>
        <dbReference type="Pfam" id="PF13452"/>
    </source>
</evidence>
<keyword evidence="4" id="KW-1185">Reference proteome</keyword>
<evidence type="ECO:0000313" key="4">
    <source>
        <dbReference type="Proteomes" id="UP000460221"/>
    </source>
</evidence>
<dbReference type="InterPro" id="IPR029069">
    <property type="entry name" value="HotDog_dom_sf"/>
</dbReference>
<dbReference type="PIRSF" id="PIRSF018072">
    <property type="entry name" value="UCP018072"/>
    <property type="match status" value="1"/>
</dbReference>
<dbReference type="HAMAP" id="MF_00799">
    <property type="entry name" value="UPF0336"/>
    <property type="match status" value="1"/>
</dbReference>
<dbReference type="InterPro" id="IPR039569">
    <property type="entry name" value="FAS1-like_DH_region"/>
</dbReference>
<dbReference type="InterPro" id="IPR050965">
    <property type="entry name" value="UPF0336/Enoyl-CoA_hydratase"/>
</dbReference>
<comment type="caution">
    <text evidence="3">The sequence shown here is derived from an EMBL/GenBank/DDBJ whole genome shotgun (WGS) entry which is preliminary data.</text>
</comment>
<dbReference type="AlphaFoldDB" id="A0A7K1FJZ2"/>
<dbReference type="EMBL" id="WLYK01000003">
    <property type="protein sequence ID" value="MTD14452.1"/>
    <property type="molecule type" value="Genomic_DNA"/>
</dbReference>
<dbReference type="GO" id="GO:0019171">
    <property type="term" value="F:(3R)-hydroxyacyl-[acyl-carrier-protein] dehydratase activity"/>
    <property type="evidence" value="ECO:0007669"/>
    <property type="project" value="TreeGrafter"/>
</dbReference>
<protein>
    <recommendedName>
        <fullName evidence="1">UPF0336 protein GIS00_10875</fullName>
    </recommendedName>
</protein>
<dbReference type="Gene3D" id="3.10.129.10">
    <property type="entry name" value="Hotdog Thioesterase"/>
    <property type="match status" value="1"/>
</dbReference>
<name>A0A7K1FJZ2_9ACTN</name>
<evidence type="ECO:0000256" key="1">
    <source>
        <dbReference type="HAMAP-Rule" id="MF_00799"/>
    </source>
</evidence>